<organism evidence="1 2">
    <name type="scientific">Brassica cretica</name>
    <name type="common">Mustard</name>
    <dbReference type="NCBI Taxonomy" id="69181"/>
    <lineage>
        <taxon>Eukaryota</taxon>
        <taxon>Viridiplantae</taxon>
        <taxon>Streptophyta</taxon>
        <taxon>Embryophyta</taxon>
        <taxon>Tracheophyta</taxon>
        <taxon>Spermatophyta</taxon>
        <taxon>Magnoliopsida</taxon>
        <taxon>eudicotyledons</taxon>
        <taxon>Gunneridae</taxon>
        <taxon>Pentapetalae</taxon>
        <taxon>rosids</taxon>
        <taxon>malvids</taxon>
        <taxon>Brassicales</taxon>
        <taxon>Brassicaceae</taxon>
        <taxon>Brassiceae</taxon>
        <taxon>Brassica</taxon>
    </lineage>
</organism>
<reference evidence="1 2" key="1">
    <citation type="journal article" date="2020" name="BMC Genomics">
        <title>Intraspecific diversification of the crop wild relative Brassica cretica Lam. using demographic model selection.</title>
        <authorList>
            <person name="Kioukis A."/>
            <person name="Michalopoulou V.A."/>
            <person name="Briers L."/>
            <person name="Pirintsos S."/>
            <person name="Studholme D.J."/>
            <person name="Pavlidis P."/>
            <person name="Sarris P.F."/>
        </authorList>
    </citation>
    <scope>NUCLEOTIDE SEQUENCE [LARGE SCALE GENOMIC DNA]</scope>
    <source>
        <strain evidence="2">cv. PFS-1207/04</strain>
    </source>
</reference>
<evidence type="ECO:0000313" key="2">
    <source>
        <dbReference type="Proteomes" id="UP000266723"/>
    </source>
</evidence>
<gene>
    <name evidence="1" type="ORF">DY000_02053053</name>
</gene>
<comment type="caution">
    <text evidence="1">The sequence shown here is derived from an EMBL/GenBank/DDBJ whole genome shotgun (WGS) entry which is preliminary data.</text>
</comment>
<dbReference type="Proteomes" id="UP000266723">
    <property type="component" value="Unassembled WGS sequence"/>
</dbReference>
<dbReference type="PANTHER" id="PTHR21286">
    <property type="entry name" value="NUCLEAR PORE COMPLEX PROTEIN NUP160"/>
    <property type="match status" value="1"/>
</dbReference>
<proteinExistence type="predicted"/>
<keyword evidence="2" id="KW-1185">Reference proteome</keyword>
<protein>
    <submittedName>
        <fullName evidence="1">Uncharacterized protein</fullName>
    </submittedName>
</protein>
<evidence type="ECO:0000313" key="1">
    <source>
        <dbReference type="EMBL" id="KAF3496049.1"/>
    </source>
</evidence>
<accession>A0ABQ7AE69</accession>
<sequence>MVPNVELPQVKDLGRLCRAWLKKQDFRIPQLILSDGHLPFIGLTEKIAFLEDETTQLANGASLRLEAASTDYKHMSLVLQERLNALSDATRKAPSDLVDLLVQADLYDMAFTVVLKFWRGSALERELEKIFENMAIKCFPPKGMPWTSNPAVQGSKLAGDWEILVVYLKRYKDIHARLPVTVASTLLQADSCIEMPLWRVQMFKVTSC</sequence>
<name>A0ABQ7AE69_BRACR</name>
<dbReference type="EMBL" id="QGKV02002055">
    <property type="protein sequence ID" value="KAF3496049.1"/>
    <property type="molecule type" value="Genomic_DNA"/>
</dbReference>
<dbReference type="InterPro" id="IPR021717">
    <property type="entry name" value="Nucleoporin_Nup160"/>
</dbReference>
<dbReference type="PANTHER" id="PTHR21286:SF0">
    <property type="entry name" value="NUCLEAR PORE COMPLEX PROTEIN NUP160"/>
    <property type="match status" value="1"/>
</dbReference>